<feature type="signal peptide" evidence="16">
    <location>
        <begin position="1"/>
        <end position="18"/>
    </location>
</feature>
<keyword evidence="19" id="KW-1185">Reference proteome</keyword>
<dbReference type="SUPFAM" id="SSF54403">
    <property type="entry name" value="Cystatin/monellin"/>
    <property type="match status" value="3"/>
</dbReference>
<organism evidence="18 19">
    <name type="scientific">Crocuta crocuta</name>
    <name type="common">Spotted hyena</name>
    <dbReference type="NCBI Taxonomy" id="9678"/>
    <lineage>
        <taxon>Eukaryota</taxon>
        <taxon>Metazoa</taxon>
        <taxon>Chordata</taxon>
        <taxon>Craniata</taxon>
        <taxon>Vertebrata</taxon>
        <taxon>Euteleostomi</taxon>
        <taxon>Mammalia</taxon>
        <taxon>Eutheria</taxon>
        <taxon>Laurasiatheria</taxon>
        <taxon>Carnivora</taxon>
        <taxon>Feliformia</taxon>
        <taxon>Hyaenidae</taxon>
        <taxon>Crocuta</taxon>
    </lineage>
</organism>
<feature type="domain" description="Cystatin kininogen-type" evidence="17">
    <location>
        <begin position="272"/>
        <end position="375"/>
    </location>
</feature>
<dbReference type="PROSITE" id="PS00287">
    <property type="entry name" value="CYSTATIN"/>
    <property type="match status" value="1"/>
</dbReference>
<name>A0A6G1B984_CROCR</name>
<evidence type="ECO:0000256" key="4">
    <source>
        <dbReference type="ARBA" id="ARBA00022690"/>
    </source>
</evidence>
<dbReference type="InterPro" id="IPR027358">
    <property type="entry name" value="Kininogen-type_cystatin_dom"/>
</dbReference>
<dbReference type="PANTHER" id="PTHR13814:SF12">
    <property type="entry name" value="KININOGEN-1"/>
    <property type="match status" value="1"/>
</dbReference>
<feature type="region of interest" description="Disordered" evidence="15">
    <location>
        <begin position="412"/>
        <end position="437"/>
    </location>
</feature>
<feature type="domain" description="Cystatin kininogen-type" evidence="17">
    <location>
        <begin position="150"/>
        <end position="253"/>
    </location>
</feature>
<sequence>MKLIAMLLLCSRLLPSLTQEASQEIDCNDEDLFKAVDTALKKYNSRNQSGNQFVLYRVTEVTRTDDPDTFYSFKYQIREGDCSVQSDKTWQDCDYKEAEQAATGECSATVGKRGNAKFSVATQTCQITPAEGPVVTNQYDCLGCVHPISTASPDLEPVLRHAIQHFNNHTHHSHLFALREVKRAQRQVVAGWNYEITYSIVQTNCSKEHFLELTPDCTSLLSGDIGECTDHAHMDPQLRIASLSQKCELYPGEDFVEPPPKICVGCPKKIPVNSPELWVPLNHSTAKLNAENNGTFYFKIDEVKSATVQVVAGKKFSIEFTARQTTCSKESNEELTESCKADKYGEILDCKAEVYVIPWEDKTYPTVHCQSRQQTMLMKRPPGFSPFRSVQVEKTQEGTTVSPPHTSMALVQDEEQDSDKEQGPTRGHGWGHGKQMKHSFGRGLIHEHDQGHEHKRGRGLGHGYQKQHVFVHGHRQQHGLGHGHQRELDYDLEHKGRHGLGQGHQRGRGLAYGHKHEHGHGHGKHKNKRKDYKKDNGWRTEHSASSSEESTTSSAQTQEKTEGPTTTLPYPAQPGIAVTSLAFQDSDLIATVMANIPSTPTEGDDDWIPDIQIEKSSLSFNLIPDFPEKGSPKCPGRPWKPVNGMNPTVEMKEFHDFDLSDALY</sequence>
<evidence type="ECO:0000256" key="9">
    <source>
        <dbReference type="ARBA" id="ARBA00022858"/>
    </source>
</evidence>
<evidence type="ECO:0000256" key="12">
    <source>
        <dbReference type="ARBA" id="ARBA00023180"/>
    </source>
</evidence>
<dbReference type="GO" id="GO:0007204">
    <property type="term" value="P:positive regulation of cytosolic calcium ion concentration"/>
    <property type="evidence" value="ECO:0007669"/>
    <property type="project" value="TreeGrafter"/>
</dbReference>
<evidence type="ECO:0000256" key="2">
    <source>
        <dbReference type="ARBA" id="ARBA00022429"/>
    </source>
</evidence>
<comment type="subcellular location">
    <subcellularLocation>
        <location evidence="1">Secreted</location>
        <location evidence="1">Extracellular space</location>
    </subcellularLocation>
</comment>
<gene>
    <name evidence="18" type="primary">Kng1</name>
    <name evidence="18" type="ORF">FOF47_R20267</name>
</gene>
<keyword evidence="13" id="KW-0395">Inflammatory response</keyword>
<evidence type="ECO:0000313" key="18">
    <source>
        <dbReference type="EMBL" id="KAF0884588.1"/>
    </source>
</evidence>
<dbReference type="InterPro" id="IPR050735">
    <property type="entry name" value="Kininogen_Fetuin_HRG"/>
</dbReference>
<feature type="compositionally biased region" description="Low complexity" evidence="15">
    <location>
        <begin position="543"/>
        <end position="558"/>
    </location>
</feature>
<keyword evidence="6" id="KW-0789">Thiol protease inhibitor</keyword>
<keyword evidence="12" id="KW-0325">Glycoprotein</keyword>
<dbReference type="GO" id="GO:0007162">
    <property type="term" value="P:negative regulation of cell adhesion"/>
    <property type="evidence" value="ECO:0007669"/>
    <property type="project" value="UniProtKB-ARBA"/>
</dbReference>
<evidence type="ECO:0000256" key="13">
    <source>
        <dbReference type="ARBA" id="ARBA00023198"/>
    </source>
</evidence>
<feature type="non-terminal residue" evidence="18">
    <location>
        <position position="664"/>
    </location>
</feature>
<dbReference type="InterPro" id="IPR018073">
    <property type="entry name" value="Prot_inh_cystat_CS"/>
</dbReference>
<dbReference type="InterPro" id="IPR000010">
    <property type="entry name" value="Cystatin_dom"/>
</dbReference>
<feature type="compositionally biased region" description="Basic residues" evidence="15">
    <location>
        <begin position="513"/>
        <end position="531"/>
    </location>
</feature>
<dbReference type="FunFam" id="3.10.450.10:FF:000008">
    <property type="entry name" value="Kininogen 1"/>
    <property type="match status" value="1"/>
</dbReference>
<evidence type="ECO:0000256" key="5">
    <source>
        <dbReference type="ARBA" id="ARBA00022696"/>
    </source>
</evidence>
<dbReference type="GO" id="GO:0045861">
    <property type="term" value="P:negative regulation of proteolysis"/>
    <property type="evidence" value="ECO:0007669"/>
    <property type="project" value="UniProtKB-ARBA"/>
</dbReference>
<keyword evidence="4" id="KW-0646">Protease inhibitor</keyword>
<comment type="caution">
    <text evidence="18">The sequence shown here is derived from an EMBL/GenBank/DDBJ whole genome shotgun (WGS) entry which is preliminary data.</text>
</comment>
<dbReference type="InterPro" id="IPR002395">
    <property type="entry name" value="Kininogen"/>
</dbReference>
<dbReference type="InterPro" id="IPR046350">
    <property type="entry name" value="Cystatin_sf"/>
</dbReference>
<dbReference type="GO" id="GO:0030195">
    <property type="term" value="P:negative regulation of blood coagulation"/>
    <property type="evidence" value="ECO:0007669"/>
    <property type="project" value="TreeGrafter"/>
</dbReference>
<evidence type="ECO:0000256" key="15">
    <source>
        <dbReference type="SAM" id="MobiDB-lite"/>
    </source>
</evidence>
<dbReference type="PRINTS" id="PR00334">
    <property type="entry name" value="KININOGEN"/>
</dbReference>
<evidence type="ECO:0000259" key="17">
    <source>
        <dbReference type="PROSITE" id="PS51647"/>
    </source>
</evidence>
<evidence type="ECO:0000256" key="3">
    <source>
        <dbReference type="ARBA" id="ARBA00022525"/>
    </source>
</evidence>
<dbReference type="FunFam" id="3.10.450.10:FF:000002">
    <property type="entry name" value="Kininogen 1"/>
    <property type="match status" value="2"/>
</dbReference>
<evidence type="ECO:0000256" key="14">
    <source>
        <dbReference type="ARBA" id="ARBA00081677"/>
    </source>
</evidence>
<keyword evidence="7 16" id="KW-0732">Signal</keyword>
<dbReference type="CDD" id="cd00042">
    <property type="entry name" value="CY"/>
    <property type="match status" value="3"/>
</dbReference>
<dbReference type="PROSITE" id="PS51647">
    <property type="entry name" value="CYSTATIN_KININOGEN"/>
    <property type="match status" value="3"/>
</dbReference>
<keyword evidence="5" id="KW-0356">Hemostasis</keyword>
<protein>
    <recommendedName>
        <fullName evidence="14">Thiol proteinase inhibitor</fullName>
    </recommendedName>
</protein>
<dbReference type="GO" id="GO:0072562">
    <property type="term" value="C:blood microparticle"/>
    <property type="evidence" value="ECO:0007669"/>
    <property type="project" value="TreeGrafter"/>
</dbReference>
<evidence type="ECO:0000256" key="8">
    <source>
        <dbReference type="ARBA" id="ARBA00022737"/>
    </source>
</evidence>
<dbReference type="GO" id="GO:0006954">
    <property type="term" value="P:inflammatory response"/>
    <property type="evidence" value="ECO:0007669"/>
    <property type="project" value="UniProtKB-KW"/>
</dbReference>
<keyword evidence="11" id="KW-1015">Disulfide bond</keyword>
<dbReference type="GO" id="GO:0042311">
    <property type="term" value="P:vasodilation"/>
    <property type="evidence" value="ECO:0007669"/>
    <property type="project" value="UniProtKB-KW"/>
</dbReference>
<dbReference type="SMART" id="SM00043">
    <property type="entry name" value="CY"/>
    <property type="match status" value="3"/>
</dbReference>
<proteinExistence type="predicted"/>
<dbReference type="Proteomes" id="UP000475037">
    <property type="component" value="Unassembled WGS sequence"/>
</dbReference>
<dbReference type="Pfam" id="PF00031">
    <property type="entry name" value="Cystatin"/>
    <property type="match status" value="3"/>
</dbReference>
<dbReference type="AlphaFoldDB" id="A0A6G1B984"/>
<evidence type="ECO:0000256" key="16">
    <source>
        <dbReference type="SAM" id="SignalP"/>
    </source>
</evidence>
<dbReference type="Gene3D" id="3.10.450.10">
    <property type="match status" value="3"/>
</dbReference>
<dbReference type="GO" id="GO:0004869">
    <property type="term" value="F:cysteine-type endopeptidase inhibitor activity"/>
    <property type="evidence" value="ECO:0007669"/>
    <property type="project" value="UniProtKB-KW"/>
</dbReference>
<feature type="domain" description="Cystatin kininogen-type" evidence="17">
    <location>
        <begin position="27"/>
        <end position="131"/>
    </location>
</feature>
<feature type="compositionally biased region" description="Basic and acidic residues" evidence="15">
    <location>
        <begin position="532"/>
        <end position="542"/>
    </location>
</feature>
<keyword evidence="10" id="KW-0094">Blood coagulation</keyword>
<evidence type="ECO:0000256" key="1">
    <source>
        <dbReference type="ARBA" id="ARBA00004239"/>
    </source>
</evidence>
<keyword evidence="3" id="KW-0964">Secreted</keyword>
<evidence type="ECO:0000256" key="10">
    <source>
        <dbReference type="ARBA" id="ARBA00023084"/>
    </source>
</evidence>
<keyword evidence="8" id="KW-0677">Repeat</keyword>
<feature type="region of interest" description="Disordered" evidence="15">
    <location>
        <begin position="495"/>
        <end position="573"/>
    </location>
</feature>
<reference evidence="18 19" key="1">
    <citation type="submission" date="2019-11" db="EMBL/GenBank/DDBJ databases">
        <authorList>
            <person name="Yang C."/>
            <person name="Li F."/>
        </authorList>
    </citation>
    <scope>NUCLEOTIDE SEQUENCE [LARGE SCALE GENOMIC DNA]</scope>
    <source>
        <strain evidence="18">KB4526</strain>
        <tissue evidence="18">Muscle</tissue>
    </source>
</reference>
<keyword evidence="9" id="KW-0838">Vasoactive</keyword>
<evidence type="ECO:0000256" key="11">
    <source>
        <dbReference type="ARBA" id="ARBA00023157"/>
    </source>
</evidence>
<feature type="chain" id="PRO_5026294969" description="Thiol proteinase inhibitor" evidence="16">
    <location>
        <begin position="19"/>
        <end position="664"/>
    </location>
</feature>
<dbReference type="EMBL" id="VOAJ01001516">
    <property type="protein sequence ID" value="KAF0884588.1"/>
    <property type="molecule type" value="Genomic_DNA"/>
</dbReference>
<keyword evidence="2" id="KW-0840">Vasodilator</keyword>
<dbReference type="PANTHER" id="PTHR13814">
    <property type="entry name" value="FETUIN"/>
    <property type="match status" value="1"/>
</dbReference>
<evidence type="ECO:0000256" key="7">
    <source>
        <dbReference type="ARBA" id="ARBA00022729"/>
    </source>
</evidence>
<evidence type="ECO:0000256" key="6">
    <source>
        <dbReference type="ARBA" id="ARBA00022704"/>
    </source>
</evidence>
<feature type="non-terminal residue" evidence="18">
    <location>
        <position position="1"/>
    </location>
</feature>
<accession>A0A6G1B984</accession>
<evidence type="ECO:0000313" key="19">
    <source>
        <dbReference type="Proteomes" id="UP000475037"/>
    </source>
</evidence>
<dbReference type="GO" id="GO:0007596">
    <property type="term" value="P:blood coagulation"/>
    <property type="evidence" value="ECO:0007669"/>
    <property type="project" value="UniProtKB-KW"/>
</dbReference>